<dbReference type="InterPro" id="IPR002656">
    <property type="entry name" value="Acyl_transf_3_dom"/>
</dbReference>
<keyword evidence="4" id="KW-1185">Reference proteome</keyword>
<feature type="transmembrane region" description="Helical" evidence="1">
    <location>
        <begin position="420"/>
        <end position="441"/>
    </location>
</feature>
<evidence type="ECO:0000259" key="2">
    <source>
        <dbReference type="Pfam" id="PF01757"/>
    </source>
</evidence>
<feature type="transmembrane region" description="Helical" evidence="1">
    <location>
        <begin position="128"/>
        <end position="147"/>
    </location>
</feature>
<keyword evidence="1" id="KW-0472">Membrane</keyword>
<feature type="transmembrane region" description="Helical" evidence="1">
    <location>
        <begin position="345"/>
        <end position="363"/>
    </location>
</feature>
<feature type="transmembrane region" description="Helical" evidence="1">
    <location>
        <begin position="268"/>
        <end position="284"/>
    </location>
</feature>
<dbReference type="InterPro" id="IPR050879">
    <property type="entry name" value="Acyltransferase_3"/>
</dbReference>
<name>A0A402B6F2_9CHLR</name>
<dbReference type="Pfam" id="PF01757">
    <property type="entry name" value="Acyl_transf_3"/>
    <property type="match status" value="1"/>
</dbReference>
<reference evidence="4" key="1">
    <citation type="submission" date="2018-12" db="EMBL/GenBank/DDBJ databases">
        <title>Tengunoibacter tsumagoiensis gen. nov., sp. nov., Dictyobacter kobayashii sp. nov., D. alpinus sp. nov., and D. joshuensis sp. nov. and description of Dictyobacteraceae fam. nov. within the order Ktedonobacterales isolated from Tengu-no-mugimeshi.</title>
        <authorList>
            <person name="Wang C.M."/>
            <person name="Zheng Y."/>
            <person name="Sakai Y."/>
            <person name="Toyoda A."/>
            <person name="Minakuchi Y."/>
            <person name="Abe K."/>
            <person name="Yokota A."/>
            <person name="Yabe S."/>
        </authorList>
    </citation>
    <scope>NUCLEOTIDE SEQUENCE [LARGE SCALE GENOMIC DNA]</scope>
    <source>
        <strain evidence="4">Uno16</strain>
    </source>
</reference>
<dbReference type="OrthoDB" id="147882at2"/>
<dbReference type="AlphaFoldDB" id="A0A402B6F2"/>
<dbReference type="PANTHER" id="PTHR23028">
    <property type="entry name" value="ACETYLTRANSFERASE"/>
    <property type="match status" value="1"/>
</dbReference>
<feature type="transmembrane region" description="Helical" evidence="1">
    <location>
        <begin position="304"/>
        <end position="325"/>
    </location>
</feature>
<feature type="domain" description="Acyltransferase 3" evidence="2">
    <location>
        <begin position="43"/>
        <end position="438"/>
    </location>
</feature>
<feature type="transmembrane region" description="Helical" evidence="1">
    <location>
        <begin position="80"/>
        <end position="107"/>
    </location>
</feature>
<keyword evidence="1" id="KW-1133">Transmembrane helix</keyword>
<evidence type="ECO:0000313" key="3">
    <source>
        <dbReference type="EMBL" id="GCE26931.1"/>
    </source>
</evidence>
<dbReference type="EMBL" id="BIFT01000001">
    <property type="protein sequence ID" value="GCE26931.1"/>
    <property type="molecule type" value="Genomic_DNA"/>
</dbReference>
<gene>
    <name evidence="3" type="ORF">KDA_24150</name>
</gene>
<dbReference type="GO" id="GO:0016747">
    <property type="term" value="F:acyltransferase activity, transferring groups other than amino-acyl groups"/>
    <property type="evidence" value="ECO:0007669"/>
    <property type="project" value="InterPro"/>
</dbReference>
<feature type="transmembrane region" description="Helical" evidence="1">
    <location>
        <begin position="187"/>
        <end position="204"/>
    </location>
</feature>
<keyword evidence="1" id="KW-0812">Transmembrane</keyword>
<organism evidence="3 4">
    <name type="scientific">Dictyobacter alpinus</name>
    <dbReference type="NCBI Taxonomy" id="2014873"/>
    <lineage>
        <taxon>Bacteria</taxon>
        <taxon>Bacillati</taxon>
        <taxon>Chloroflexota</taxon>
        <taxon>Ktedonobacteria</taxon>
        <taxon>Ktedonobacterales</taxon>
        <taxon>Dictyobacteraceae</taxon>
        <taxon>Dictyobacter</taxon>
    </lineage>
</organism>
<dbReference type="Proteomes" id="UP000287171">
    <property type="component" value="Unassembled WGS sequence"/>
</dbReference>
<sequence length="491" mass="56730">MDMESRGRSLQFVCTGLYRHLAQRGQIISNFLDDGKKKNSIAVLDGVRAVACLAIIIFHMNLLARFSGIWNPPLQGIGAFFSAVALFGESGVILFFVLSGFLLFLPFVRSMLSDSPWPSVPRFYIRRVFRIVPGYYVALFLMLIFLAPEYFKSDHSPDLWLFLTFRMDFPLTFQRVNGPFWTLALEFQYYILLPLLAWGMALLVRRGAAHWRLIKMILCLILIVVWGVWTRFWGASMRDGGDGFLSGIVPSTVIDIFRPYVYGATGKYLEVFAIGMLIAAIYSYGKQIALHTQFVRYMRQGSPVIFMGGLGLLGFITLWHFYQLFPGQTLNFLDPYQAFLTNYSYMFQPLVYAISYGLCILALRHGTSWLKRPFEWNPLRWVGLISYSLYMWHYPIILLFLSMFLPKFQLQHWSQPAQYLVYWLWILLTAFPLSIALYKLIEVPGIQMGEKLCQRLEQRRKHRGRQIQLKEEPVTAAVAVLQNPPETGENP</sequence>
<evidence type="ECO:0000313" key="4">
    <source>
        <dbReference type="Proteomes" id="UP000287171"/>
    </source>
</evidence>
<feature type="transmembrane region" description="Helical" evidence="1">
    <location>
        <begin position="41"/>
        <end position="60"/>
    </location>
</feature>
<evidence type="ECO:0000256" key="1">
    <source>
        <dbReference type="SAM" id="Phobius"/>
    </source>
</evidence>
<dbReference type="GO" id="GO:0016020">
    <property type="term" value="C:membrane"/>
    <property type="evidence" value="ECO:0007669"/>
    <property type="project" value="TreeGrafter"/>
</dbReference>
<dbReference type="PANTHER" id="PTHR23028:SF53">
    <property type="entry name" value="ACYL_TRANSF_3 DOMAIN-CONTAINING PROTEIN"/>
    <property type="match status" value="1"/>
</dbReference>
<proteinExistence type="predicted"/>
<feature type="transmembrane region" description="Helical" evidence="1">
    <location>
        <begin position="216"/>
        <end position="234"/>
    </location>
</feature>
<comment type="caution">
    <text evidence="3">The sequence shown here is derived from an EMBL/GenBank/DDBJ whole genome shotgun (WGS) entry which is preliminary data.</text>
</comment>
<protein>
    <recommendedName>
        <fullName evidence="2">Acyltransferase 3 domain-containing protein</fullName>
    </recommendedName>
</protein>
<dbReference type="GO" id="GO:0000271">
    <property type="term" value="P:polysaccharide biosynthetic process"/>
    <property type="evidence" value="ECO:0007669"/>
    <property type="project" value="TreeGrafter"/>
</dbReference>
<accession>A0A402B6F2</accession>
<feature type="transmembrane region" description="Helical" evidence="1">
    <location>
        <begin position="384"/>
        <end position="405"/>
    </location>
</feature>